<proteinExistence type="predicted"/>
<evidence type="ECO:0000313" key="1">
    <source>
        <dbReference type="EMBL" id="GAA0742175.1"/>
    </source>
</evidence>
<evidence type="ECO:0000313" key="2">
    <source>
        <dbReference type="Proteomes" id="UP001500736"/>
    </source>
</evidence>
<gene>
    <name evidence="1" type="ORF">GCM10009431_13930</name>
</gene>
<sequence>MMFIEASCPSNKEAAVTIRTLYFGLYGGICFIDKKSNYKRHKFTEYSKKYSIYTKISNTKIESRYIIINSI</sequence>
<dbReference type="EMBL" id="BAAAGF010000002">
    <property type="protein sequence ID" value="GAA0742175.1"/>
    <property type="molecule type" value="Genomic_DNA"/>
</dbReference>
<keyword evidence="2" id="KW-1185">Reference proteome</keyword>
<accession>A0ABN1JLA5</accession>
<protein>
    <submittedName>
        <fullName evidence="1">Uncharacterized protein</fullName>
    </submittedName>
</protein>
<name>A0ABN1JLA5_9FLAO</name>
<organism evidence="1 2">
    <name type="scientific">Gaetbulibacter jejuensis</name>
    <dbReference type="NCBI Taxonomy" id="584607"/>
    <lineage>
        <taxon>Bacteria</taxon>
        <taxon>Pseudomonadati</taxon>
        <taxon>Bacteroidota</taxon>
        <taxon>Flavobacteriia</taxon>
        <taxon>Flavobacteriales</taxon>
        <taxon>Flavobacteriaceae</taxon>
        <taxon>Gaetbulibacter</taxon>
    </lineage>
</organism>
<comment type="caution">
    <text evidence="1">The sequence shown here is derived from an EMBL/GenBank/DDBJ whole genome shotgun (WGS) entry which is preliminary data.</text>
</comment>
<dbReference type="Proteomes" id="UP001500736">
    <property type="component" value="Unassembled WGS sequence"/>
</dbReference>
<reference evidence="1 2" key="1">
    <citation type="journal article" date="2019" name="Int. J. Syst. Evol. Microbiol.">
        <title>The Global Catalogue of Microorganisms (GCM) 10K type strain sequencing project: providing services to taxonomists for standard genome sequencing and annotation.</title>
        <authorList>
            <consortium name="The Broad Institute Genomics Platform"/>
            <consortium name="The Broad Institute Genome Sequencing Center for Infectious Disease"/>
            <person name="Wu L."/>
            <person name="Ma J."/>
        </authorList>
    </citation>
    <scope>NUCLEOTIDE SEQUENCE [LARGE SCALE GENOMIC DNA]</scope>
    <source>
        <strain evidence="1 2">JCM 15976</strain>
    </source>
</reference>